<protein>
    <submittedName>
        <fullName evidence="1">Uncharacterized protein</fullName>
    </submittedName>
</protein>
<proteinExistence type="predicted"/>
<feature type="non-terminal residue" evidence="1">
    <location>
        <position position="85"/>
    </location>
</feature>
<accession>A0AAN5CG96</accession>
<sequence length="85" mass="9553">DMADVLKNVATIMQFEVEEKVISQPGTEEQINATKWGNSYSDKCSDCSRVPILKKTADDGWKVLSLCGTCGTKMICRERTRTYTQ</sequence>
<name>A0AAN5CG96_9BILA</name>
<organism evidence="1 2">
    <name type="scientific">Pristionchus mayeri</name>
    <dbReference type="NCBI Taxonomy" id="1317129"/>
    <lineage>
        <taxon>Eukaryota</taxon>
        <taxon>Metazoa</taxon>
        <taxon>Ecdysozoa</taxon>
        <taxon>Nematoda</taxon>
        <taxon>Chromadorea</taxon>
        <taxon>Rhabditida</taxon>
        <taxon>Rhabditina</taxon>
        <taxon>Diplogasteromorpha</taxon>
        <taxon>Diplogasteroidea</taxon>
        <taxon>Neodiplogasteridae</taxon>
        <taxon>Pristionchus</taxon>
    </lineage>
</organism>
<evidence type="ECO:0000313" key="2">
    <source>
        <dbReference type="Proteomes" id="UP001328107"/>
    </source>
</evidence>
<dbReference type="EMBL" id="BTRK01000003">
    <property type="protein sequence ID" value="GMR42634.1"/>
    <property type="molecule type" value="Genomic_DNA"/>
</dbReference>
<keyword evidence="2" id="KW-1185">Reference proteome</keyword>
<dbReference type="Proteomes" id="UP001328107">
    <property type="component" value="Unassembled WGS sequence"/>
</dbReference>
<dbReference type="AlphaFoldDB" id="A0AAN5CG96"/>
<evidence type="ECO:0000313" key="1">
    <source>
        <dbReference type="EMBL" id="GMR42634.1"/>
    </source>
</evidence>
<reference evidence="2" key="1">
    <citation type="submission" date="2022-10" db="EMBL/GenBank/DDBJ databases">
        <title>Genome assembly of Pristionchus species.</title>
        <authorList>
            <person name="Yoshida K."/>
            <person name="Sommer R.J."/>
        </authorList>
    </citation>
    <scope>NUCLEOTIDE SEQUENCE [LARGE SCALE GENOMIC DNA]</scope>
    <source>
        <strain evidence="2">RS5460</strain>
    </source>
</reference>
<feature type="non-terminal residue" evidence="1">
    <location>
        <position position="1"/>
    </location>
</feature>
<comment type="caution">
    <text evidence="1">The sequence shown here is derived from an EMBL/GenBank/DDBJ whole genome shotgun (WGS) entry which is preliminary data.</text>
</comment>
<gene>
    <name evidence="1" type="ORF">PMAYCL1PPCAC_12829</name>
</gene>